<organism evidence="1 2">
    <name type="scientific">Chryseobacterium panacisoli</name>
    <dbReference type="NCBI Taxonomy" id="1807141"/>
    <lineage>
        <taxon>Bacteria</taxon>
        <taxon>Pseudomonadati</taxon>
        <taxon>Bacteroidota</taxon>
        <taxon>Flavobacteriia</taxon>
        <taxon>Flavobacteriales</taxon>
        <taxon>Weeksellaceae</taxon>
        <taxon>Chryseobacterium group</taxon>
        <taxon>Chryseobacterium</taxon>
    </lineage>
</organism>
<dbReference type="EMBL" id="VTRU01000005">
    <property type="protein sequence ID" value="TZF93511.1"/>
    <property type="molecule type" value="Genomic_DNA"/>
</dbReference>
<dbReference type="OrthoDB" id="9820455at2"/>
<comment type="caution">
    <text evidence="1">The sequence shown here is derived from an EMBL/GenBank/DDBJ whole genome shotgun (WGS) entry which is preliminary data.</text>
</comment>
<dbReference type="InterPro" id="IPR008949">
    <property type="entry name" value="Isoprenoid_synthase_dom_sf"/>
</dbReference>
<proteinExistence type="predicted"/>
<protein>
    <submittedName>
        <fullName evidence="1">Uncharacterized protein</fullName>
    </submittedName>
</protein>
<dbReference type="Gene3D" id="1.10.600.10">
    <property type="entry name" value="Farnesyl Diphosphate Synthase"/>
    <property type="match status" value="1"/>
</dbReference>
<gene>
    <name evidence="1" type="ORF">FW781_17610</name>
</gene>
<evidence type="ECO:0000313" key="2">
    <source>
        <dbReference type="Proteomes" id="UP000323884"/>
    </source>
</evidence>
<sequence>MKTERKLTINPKDFFPPGYYPWADGISAPTELMKKAADDWYDNAYTFLTEEVRERYKLQMLHMAAARMTPEASSIPDEHIIPCNRWMIWIAVFDDTYGLCPIKELEKIRIQMLSVLQGRNPSVHENGLFHETAIMRNEFMSFLPDEWIQRFVERMSTYMKYGLIEECQYSRLGKTPPPYLF</sequence>
<dbReference type="AlphaFoldDB" id="A0A5D8ZF45"/>
<accession>A0A5D8ZF45</accession>
<reference evidence="1 2" key="1">
    <citation type="submission" date="2019-08" db="EMBL/GenBank/DDBJ databases">
        <title>Draft genome sequence of Chryseobacterium sp. Gsoil 183.</title>
        <authorList>
            <person name="Im W.-T."/>
        </authorList>
    </citation>
    <scope>NUCLEOTIDE SEQUENCE [LARGE SCALE GENOMIC DNA]</scope>
    <source>
        <strain evidence="1 2">Gsoil 183</strain>
    </source>
</reference>
<keyword evidence="2" id="KW-1185">Reference proteome</keyword>
<dbReference type="Pfam" id="PF19086">
    <property type="entry name" value="Terpene_syn_C_2"/>
    <property type="match status" value="1"/>
</dbReference>
<name>A0A5D8ZF45_9FLAO</name>
<evidence type="ECO:0000313" key="1">
    <source>
        <dbReference type="EMBL" id="TZF93511.1"/>
    </source>
</evidence>
<dbReference type="Proteomes" id="UP000323884">
    <property type="component" value="Unassembled WGS sequence"/>
</dbReference>
<dbReference type="SUPFAM" id="SSF48576">
    <property type="entry name" value="Terpenoid synthases"/>
    <property type="match status" value="1"/>
</dbReference>
<dbReference type="RefSeq" id="WP_149388612.1">
    <property type="nucleotide sequence ID" value="NZ_VTRU01000005.1"/>
</dbReference>